<keyword evidence="3" id="KW-1185">Reference proteome</keyword>
<evidence type="ECO:0000313" key="3">
    <source>
        <dbReference type="Proteomes" id="UP001523550"/>
    </source>
</evidence>
<sequence length="93" mass="10336">MQTATEQTLQTLARQLGANLRAARKRRFPGDTQSDFARRIGVSHYTWRKMEKGDPSVAMGSYLRAAHLLGLAEALVAAFHPPEPSLFDRRSGP</sequence>
<reference evidence="2 3" key="1">
    <citation type="submission" date="2022-03" db="EMBL/GenBank/DDBJ databases">
        <title>Genomic Encyclopedia of Type Strains, Phase III (KMG-III): the genomes of soil and plant-associated and newly described type strains.</title>
        <authorList>
            <person name="Whitman W."/>
        </authorList>
    </citation>
    <scope>NUCLEOTIDE SEQUENCE [LARGE SCALE GENOMIC DNA]</scope>
    <source>
        <strain evidence="2 3">BSker1</strain>
    </source>
</reference>
<dbReference type="Proteomes" id="UP001523550">
    <property type="component" value="Unassembled WGS sequence"/>
</dbReference>
<dbReference type="RefSeq" id="WP_253448946.1">
    <property type="nucleotide sequence ID" value="NZ_JALJYF010000002.1"/>
</dbReference>
<dbReference type="PROSITE" id="PS50943">
    <property type="entry name" value="HTH_CROC1"/>
    <property type="match status" value="1"/>
</dbReference>
<dbReference type="Pfam" id="PF13560">
    <property type="entry name" value="HTH_31"/>
    <property type="match status" value="1"/>
</dbReference>
<dbReference type="InterPro" id="IPR010982">
    <property type="entry name" value="Lambda_DNA-bd_dom_sf"/>
</dbReference>
<dbReference type="EMBL" id="JALJYF010000002">
    <property type="protein sequence ID" value="MCP1727907.1"/>
    <property type="molecule type" value="Genomic_DNA"/>
</dbReference>
<accession>A0ABT1G9B7</accession>
<dbReference type="Gene3D" id="1.10.260.40">
    <property type="entry name" value="lambda repressor-like DNA-binding domains"/>
    <property type="match status" value="1"/>
</dbReference>
<evidence type="ECO:0000259" key="1">
    <source>
        <dbReference type="PROSITE" id="PS50943"/>
    </source>
</evidence>
<feature type="domain" description="HTH cro/C1-type" evidence="1">
    <location>
        <begin position="20"/>
        <end position="53"/>
    </location>
</feature>
<evidence type="ECO:0000313" key="2">
    <source>
        <dbReference type="EMBL" id="MCP1727907.1"/>
    </source>
</evidence>
<protein>
    <submittedName>
        <fullName evidence="2">Transcriptional regulator with XRE-family HTH domain</fullName>
    </submittedName>
</protein>
<dbReference type="SMART" id="SM00530">
    <property type="entry name" value="HTH_XRE"/>
    <property type="match status" value="1"/>
</dbReference>
<name>A0ABT1G9B7_9GAMM</name>
<dbReference type="SUPFAM" id="SSF47413">
    <property type="entry name" value="lambda repressor-like DNA-binding domains"/>
    <property type="match status" value="1"/>
</dbReference>
<proteinExistence type="predicted"/>
<organism evidence="2 3">
    <name type="scientific">Natronospira proteinivora</name>
    <dbReference type="NCBI Taxonomy" id="1807133"/>
    <lineage>
        <taxon>Bacteria</taxon>
        <taxon>Pseudomonadati</taxon>
        <taxon>Pseudomonadota</taxon>
        <taxon>Gammaproteobacteria</taxon>
        <taxon>Natronospirales</taxon>
        <taxon>Natronospiraceae</taxon>
        <taxon>Natronospira</taxon>
    </lineage>
</organism>
<gene>
    <name evidence="2" type="ORF">J2T60_001907</name>
</gene>
<dbReference type="CDD" id="cd00093">
    <property type="entry name" value="HTH_XRE"/>
    <property type="match status" value="1"/>
</dbReference>
<comment type="caution">
    <text evidence="2">The sequence shown here is derived from an EMBL/GenBank/DDBJ whole genome shotgun (WGS) entry which is preliminary data.</text>
</comment>
<dbReference type="InterPro" id="IPR001387">
    <property type="entry name" value="Cro/C1-type_HTH"/>
</dbReference>